<evidence type="ECO:0000313" key="12">
    <source>
        <dbReference type="Proteomes" id="UP001195483"/>
    </source>
</evidence>
<dbReference type="InterPro" id="IPR002659">
    <property type="entry name" value="Glyco_trans_31"/>
</dbReference>
<keyword evidence="12" id="KW-1185">Reference proteome</keyword>
<keyword evidence="5" id="KW-0812">Transmembrane</keyword>
<keyword evidence="6" id="KW-0735">Signal-anchor</keyword>
<evidence type="ECO:0000256" key="8">
    <source>
        <dbReference type="ARBA" id="ARBA00023034"/>
    </source>
</evidence>
<sequence>MEKSDIIMTATDRSINEEGINSNLMTTVHYHTAVHISTNNVSVKENTEYISIKSKSPKRHNLLIPNDLRTKYLLNNPYLCRDVSDLSAFILIHSTPNNFEKRALVRRTMANNTYYKQYGTTRALFLLGRIKSEVEQPLINKEFQQFQDILQGDFLDSYRNLTNKGIMGYRWISENCMNAKMFIKVDEDIAFDMRIFMKDLYPQLSKKRRYLLCNHQVTSPIMRDKTLRWYVTDQEAEILDLQGMKYYPIYCSGFAVIMSSDVIFEVLKAAHFTPFIWIDDVYLYGLLWRNVLQVTRYYLKPNFSLYEDEVRNCFELLGPNCDMFISAELRTEVIQKMWELMHFAHLNRNTTLKLSTT</sequence>
<accession>A0AAE0WA03</accession>
<dbReference type="Pfam" id="PF01762">
    <property type="entry name" value="Galactosyl_T"/>
    <property type="match status" value="1"/>
</dbReference>
<dbReference type="EMBL" id="JAEAOA010002346">
    <property type="protein sequence ID" value="KAK3606539.1"/>
    <property type="molecule type" value="Genomic_DNA"/>
</dbReference>
<dbReference type="GO" id="GO:0016758">
    <property type="term" value="F:hexosyltransferase activity"/>
    <property type="evidence" value="ECO:0007669"/>
    <property type="project" value="InterPro"/>
</dbReference>
<keyword evidence="7" id="KW-1133">Transmembrane helix</keyword>
<dbReference type="Proteomes" id="UP001195483">
    <property type="component" value="Unassembled WGS sequence"/>
</dbReference>
<evidence type="ECO:0000256" key="2">
    <source>
        <dbReference type="ARBA" id="ARBA00008661"/>
    </source>
</evidence>
<reference evidence="11" key="3">
    <citation type="submission" date="2023-05" db="EMBL/GenBank/DDBJ databases">
        <authorList>
            <person name="Smith C.H."/>
        </authorList>
    </citation>
    <scope>NUCLEOTIDE SEQUENCE</scope>
    <source>
        <strain evidence="11">CHS0354</strain>
        <tissue evidence="11">Mantle</tissue>
    </source>
</reference>
<evidence type="ECO:0000313" key="11">
    <source>
        <dbReference type="EMBL" id="KAK3606539.1"/>
    </source>
</evidence>
<name>A0AAE0WA03_9BIVA</name>
<keyword evidence="3 10" id="KW-0328">Glycosyltransferase</keyword>
<protein>
    <recommendedName>
        <fullName evidence="10">Hexosyltransferase</fullName>
        <ecNumber evidence="10">2.4.1.-</ecNumber>
    </recommendedName>
</protein>
<evidence type="ECO:0000256" key="6">
    <source>
        <dbReference type="ARBA" id="ARBA00022968"/>
    </source>
</evidence>
<keyword evidence="8 10" id="KW-0333">Golgi apparatus</keyword>
<dbReference type="EC" id="2.4.1.-" evidence="10"/>
<gene>
    <name evidence="11" type="ORF">CHS0354_041498</name>
</gene>
<dbReference type="GO" id="GO:0006493">
    <property type="term" value="P:protein O-linked glycosylation"/>
    <property type="evidence" value="ECO:0007669"/>
    <property type="project" value="TreeGrafter"/>
</dbReference>
<evidence type="ECO:0000256" key="1">
    <source>
        <dbReference type="ARBA" id="ARBA00004323"/>
    </source>
</evidence>
<dbReference type="AlphaFoldDB" id="A0AAE0WA03"/>
<dbReference type="GO" id="GO:0000139">
    <property type="term" value="C:Golgi membrane"/>
    <property type="evidence" value="ECO:0007669"/>
    <property type="project" value="UniProtKB-SubCell"/>
</dbReference>
<dbReference type="PANTHER" id="PTHR11214">
    <property type="entry name" value="BETA-1,3-N-ACETYLGLUCOSAMINYLTRANSFERASE"/>
    <property type="match status" value="1"/>
</dbReference>
<organism evidence="11 12">
    <name type="scientific">Potamilus streckersoni</name>
    <dbReference type="NCBI Taxonomy" id="2493646"/>
    <lineage>
        <taxon>Eukaryota</taxon>
        <taxon>Metazoa</taxon>
        <taxon>Spiralia</taxon>
        <taxon>Lophotrochozoa</taxon>
        <taxon>Mollusca</taxon>
        <taxon>Bivalvia</taxon>
        <taxon>Autobranchia</taxon>
        <taxon>Heteroconchia</taxon>
        <taxon>Palaeoheterodonta</taxon>
        <taxon>Unionida</taxon>
        <taxon>Unionoidea</taxon>
        <taxon>Unionidae</taxon>
        <taxon>Ambleminae</taxon>
        <taxon>Lampsilini</taxon>
        <taxon>Potamilus</taxon>
    </lineage>
</organism>
<evidence type="ECO:0000256" key="4">
    <source>
        <dbReference type="ARBA" id="ARBA00022679"/>
    </source>
</evidence>
<evidence type="ECO:0000256" key="10">
    <source>
        <dbReference type="RuleBase" id="RU363063"/>
    </source>
</evidence>
<dbReference type="PANTHER" id="PTHR11214:SF314">
    <property type="entry name" value="HEXOSYLTRANSFERASE"/>
    <property type="match status" value="1"/>
</dbReference>
<evidence type="ECO:0000256" key="5">
    <source>
        <dbReference type="ARBA" id="ARBA00022692"/>
    </source>
</evidence>
<evidence type="ECO:0000256" key="3">
    <source>
        <dbReference type="ARBA" id="ARBA00022676"/>
    </source>
</evidence>
<keyword evidence="4" id="KW-0808">Transferase</keyword>
<comment type="caution">
    <text evidence="11">The sequence shown here is derived from an EMBL/GenBank/DDBJ whole genome shotgun (WGS) entry which is preliminary data.</text>
</comment>
<keyword evidence="9" id="KW-0472">Membrane</keyword>
<reference evidence="11" key="1">
    <citation type="journal article" date="2021" name="Genome Biol. Evol.">
        <title>A High-Quality Reference Genome for a Parasitic Bivalve with Doubly Uniparental Inheritance (Bivalvia: Unionida).</title>
        <authorList>
            <person name="Smith C.H."/>
        </authorList>
    </citation>
    <scope>NUCLEOTIDE SEQUENCE</scope>
    <source>
        <strain evidence="11">CHS0354</strain>
    </source>
</reference>
<comment type="subcellular location">
    <subcellularLocation>
        <location evidence="1 10">Golgi apparatus membrane</location>
        <topology evidence="1 10">Single-pass type II membrane protein</topology>
    </subcellularLocation>
</comment>
<comment type="similarity">
    <text evidence="2 10">Belongs to the glycosyltransferase 31 family.</text>
</comment>
<evidence type="ECO:0000256" key="7">
    <source>
        <dbReference type="ARBA" id="ARBA00022989"/>
    </source>
</evidence>
<evidence type="ECO:0000256" key="9">
    <source>
        <dbReference type="ARBA" id="ARBA00023136"/>
    </source>
</evidence>
<reference evidence="11" key="2">
    <citation type="journal article" date="2021" name="Genome Biol. Evol.">
        <title>Developing a high-quality reference genome for a parasitic bivalve with doubly uniparental inheritance (Bivalvia: Unionida).</title>
        <authorList>
            <person name="Smith C.H."/>
        </authorList>
    </citation>
    <scope>NUCLEOTIDE SEQUENCE</scope>
    <source>
        <strain evidence="11">CHS0354</strain>
        <tissue evidence="11">Mantle</tissue>
    </source>
</reference>
<proteinExistence type="inferred from homology"/>